<organism evidence="1 2">
    <name type="scientific">Epibacterium ulvae</name>
    <dbReference type="NCBI Taxonomy" id="1156985"/>
    <lineage>
        <taxon>Bacteria</taxon>
        <taxon>Pseudomonadati</taxon>
        <taxon>Pseudomonadota</taxon>
        <taxon>Alphaproteobacteria</taxon>
        <taxon>Rhodobacterales</taxon>
        <taxon>Roseobacteraceae</taxon>
        <taxon>Epibacterium</taxon>
    </lineage>
</organism>
<dbReference type="RefSeq" id="WP_211477640.1">
    <property type="nucleotide sequence ID" value="NZ_FMWG01000020.1"/>
</dbReference>
<dbReference type="InterPro" id="IPR013783">
    <property type="entry name" value="Ig-like_fold"/>
</dbReference>
<protein>
    <recommendedName>
        <fullName evidence="3">CARDB protein</fullName>
    </recommendedName>
</protein>
<proteinExistence type="predicted"/>
<keyword evidence="2" id="KW-1185">Reference proteome</keyword>
<dbReference type="EMBL" id="FMWG01000020">
    <property type="protein sequence ID" value="SCZ73897.1"/>
    <property type="molecule type" value="Genomic_DNA"/>
</dbReference>
<gene>
    <name evidence="1" type="ORF">SAMN04488118_1201</name>
</gene>
<evidence type="ECO:0000313" key="1">
    <source>
        <dbReference type="EMBL" id="SCZ73897.1"/>
    </source>
</evidence>
<feature type="non-terminal residue" evidence="1">
    <location>
        <position position="1"/>
    </location>
</feature>
<sequence length="146" mass="16404">VGEQPSLRVYHDHSRNQNLDDTMAFTRIYLSDEKIEVTSASDFDTMTLVQERELKFTSSGNYFQLPDDLGPGIYYAYAHVDAGNKFAETDETNNFADPFKIIIGGEEHIAELQSPSAPVTTSPNSSLYDIDIGEDHADAFVFDQWL</sequence>
<reference evidence="1 2" key="1">
    <citation type="submission" date="2016-10" db="EMBL/GenBank/DDBJ databases">
        <authorList>
            <person name="de Groot N.N."/>
        </authorList>
    </citation>
    <scope>NUCLEOTIDE SEQUENCE [LARGE SCALE GENOMIC DNA]</scope>
    <source>
        <strain evidence="1 2">U95</strain>
    </source>
</reference>
<evidence type="ECO:0008006" key="3">
    <source>
        <dbReference type="Google" id="ProtNLM"/>
    </source>
</evidence>
<dbReference type="Gene3D" id="2.60.40.10">
    <property type="entry name" value="Immunoglobulins"/>
    <property type="match status" value="1"/>
</dbReference>
<name>A0A1G5RIN0_9RHOB</name>
<accession>A0A1G5RIN0</accession>
<dbReference type="Proteomes" id="UP000198767">
    <property type="component" value="Unassembled WGS sequence"/>
</dbReference>
<evidence type="ECO:0000313" key="2">
    <source>
        <dbReference type="Proteomes" id="UP000198767"/>
    </source>
</evidence>
<dbReference type="AlphaFoldDB" id="A0A1G5RIN0"/>